<keyword evidence="2" id="KW-0813">Transport</keyword>
<keyword evidence="6 11" id="KW-0067">ATP-binding</keyword>
<evidence type="ECO:0000256" key="8">
    <source>
        <dbReference type="ARBA" id="ARBA00023065"/>
    </source>
</evidence>
<comment type="subcellular location">
    <subcellularLocation>
        <location evidence="1">Cell membrane</location>
        <topology evidence="1">Peripheral membrane protein</topology>
    </subcellularLocation>
</comment>
<dbReference type="OrthoDB" id="5515229at2"/>
<evidence type="ECO:0000256" key="6">
    <source>
        <dbReference type="ARBA" id="ARBA00022840"/>
    </source>
</evidence>
<dbReference type="InterPro" id="IPR051535">
    <property type="entry name" value="Siderophore_ABC-ATPase"/>
</dbReference>
<evidence type="ECO:0000256" key="4">
    <source>
        <dbReference type="ARBA" id="ARBA00022496"/>
    </source>
</evidence>
<evidence type="ECO:0000256" key="2">
    <source>
        <dbReference type="ARBA" id="ARBA00022448"/>
    </source>
</evidence>
<dbReference type="FunFam" id="3.40.50.300:FF:000134">
    <property type="entry name" value="Iron-enterobactin ABC transporter ATP-binding protein"/>
    <property type="match status" value="1"/>
</dbReference>
<reference evidence="11 12" key="1">
    <citation type="submission" date="2017-07" db="EMBL/GenBank/DDBJ databases">
        <title>Analysis of two Campylobacter avium genomes and identification of a novel hippuricase gene.</title>
        <authorList>
            <person name="Miller W.G."/>
            <person name="Chapman M.H."/>
            <person name="Yee E."/>
            <person name="Revez J."/>
            <person name="Bono J.L."/>
            <person name="Rossi M."/>
        </authorList>
    </citation>
    <scope>NUCLEOTIDE SEQUENCE [LARGE SCALE GENOMIC DNA]</scope>
    <source>
        <strain evidence="11 12">LMG 24591</strain>
    </source>
</reference>
<dbReference type="InterPro" id="IPR027417">
    <property type="entry name" value="P-loop_NTPase"/>
</dbReference>
<gene>
    <name evidence="11" type="primary">ceuD</name>
    <name evidence="11" type="ORF">CAV_1162</name>
</gene>
<keyword evidence="12" id="KW-1185">Reference proteome</keyword>
<dbReference type="PANTHER" id="PTHR42771:SF3">
    <property type="entry name" value="PETROBACTIN IMPORT ATP-BINDING PROTEIN YCLP"/>
    <property type="match status" value="1"/>
</dbReference>
<accession>A0A222MY51</accession>
<dbReference type="SMART" id="SM00382">
    <property type="entry name" value="AAA"/>
    <property type="match status" value="1"/>
</dbReference>
<keyword evidence="3" id="KW-1003">Cell membrane</keyword>
<dbReference type="RefSeq" id="WP_094325594.1">
    <property type="nucleotide sequence ID" value="NZ_CP022347.1"/>
</dbReference>
<evidence type="ECO:0000256" key="5">
    <source>
        <dbReference type="ARBA" id="ARBA00022741"/>
    </source>
</evidence>
<dbReference type="CDD" id="cd03214">
    <property type="entry name" value="ABC_Iron-Siderophores_B12_Hemin"/>
    <property type="match status" value="1"/>
</dbReference>
<feature type="domain" description="ABC transporter" evidence="10">
    <location>
        <begin position="2"/>
        <end position="236"/>
    </location>
</feature>
<evidence type="ECO:0000313" key="12">
    <source>
        <dbReference type="Proteomes" id="UP000201169"/>
    </source>
</evidence>
<evidence type="ECO:0000313" key="11">
    <source>
        <dbReference type="EMBL" id="ASQ30789.1"/>
    </source>
</evidence>
<dbReference type="GO" id="GO:0006826">
    <property type="term" value="P:iron ion transport"/>
    <property type="evidence" value="ECO:0007669"/>
    <property type="project" value="UniProtKB-KW"/>
</dbReference>
<keyword evidence="5" id="KW-0547">Nucleotide-binding</keyword>
<keyword evidence="7" id="KW-0408">Iron</keyword>
<dbReference type="GO" id="GO:0016887">
    <property type="term" value="F:ATP hydrolysis activity"/>
    <property type="evidence" value="ECO:0007669"/>
    <property type="project" value="InterPro"/>
</dbReference>
<dbReference type="PROSITE" id="PS50893">
    <property type="entry name" value="ABC_TRANSPORTER_2"/>
    <property type="match status" value="1"/>
</dbReference>
<evidence type="ECO:0000259" key="10">
    <source>
        <dbReference type="PROSITE" id="PS50893"/>
    </source>
</evidence>
<proteinExistence type="predicted"/>
<protein>
    <submittedName>
        <fullName evidence="11">Enterochelin ABC transporter CeuBCDE, ATP-binding protein</fullName>
    </submittedName>
</protein>
<dbReference type="PANTHER" id="PTHR42771">
    <property type="entry name" value="IRON(3+)-HYDROXAMATE IMPORT ATP-BINDING PROTEIN FHUC"/>
    <property type="match status" value="1"/>
</dbReference>
<dbReference type="AlphaFoldDB" id="A0A222MY51"/>
<dbReference type="SUPFAM" id="SSF52540">
    <property type="entry name" value="P-loop containing nucleoside triphosphate hydrolases"/>
    <property type="match status" value="1"/>
</dbReference>
<evidence type="ECO:0000256" key="7">
    <source>
        <dbReference type="ARBA" id="ARBA00023004"/>
    </source>
</evidence>
<dbReference type="GO" id="GO:0005886">
    <property type="term" value="C:plasma membrane"/>
    <property type="evidence" value="ECO:0007669"/>
    <property type="project" value="UniProtKB-SubCell"/>
</dbReference>
<name>A0A222MY51_9BACT</name>
<dbReference type="Proteomes" id="UP000201169">
    <property type="component" value="Chromosome"/>
</dbReference>
<keyword evidence="9" id="KW-0472">Membrane</keyword>
<dbReference type="GO" id="GO:0005524">
    <property type="term" value="F:ATP binding"/>
    <property type="evidence" value="ECO:0007669"/>
    <property type="project" value="UniProtKB-KW"/>
</dbReference>
<dbReference type="Pfam" id="PF00005">
    <property type="entry name" value="ABC_tran"/>
    <property type="match status" value="1"/>
</dbReference>
<evidence type="ECO:0000256" key="3">
    <source>
        <dbReference type="ARBA" id="ARBA00022475"/>
    </source>
</evidence>
<dbReference type="KEGG" id="cavi:CAV_1162"/>
<organism evidence="11 12">
    <name type="scientific">Campylobacter avium LMG 24591</name>
    <dbReference type="NCBI Taxonomy" id="522484"/>
    <lineage>
        <taxon>Bacteria</taxon>
        <taxon>Pseudomonadati</taxon>
        <taxon>Campylobacterota</taxon>
        <taxon>Epsilonproteobacteria</taxon>
        <taxon>Campylobacterales</taxon>
        <taxon>Campylobacteraceae</taxon>
        <taxon>Campylobacter</taxon>
    </lineage>
</organism>
<sequence length="252" mass="28640">MIELKNICKKYDSKAVLTNITVSFNKHKITSLIGSNGAGKSTALGIASRLIKPDSGEIIIDGLELSKYKSHELAQKISILKQQNNINIRLRVKELVSFGRFPYSQGKLNSKDEAKIKEAIAYMDLQGLEDRFLDSLSGGQRQRAYIAMIIAQDTDYILLDEPLNNLDMKHSLQIMKILRSLANDFNKSIILVLHDINFASVHSDYIVAMKNGEILCSKESKDIIKEDVLKEVFDMDIKIHEIEKKRICFYFN</sequence>
<evidence type="ECO:0000256" key="9">
    <source>
        <dbReference type="ARBA" id="ARBA00023136"/>
    </source>
</evidence>
<keyword evidence="8" id="KW-0406">Ion transport</keyword>
<dbReference type="InterPro" id="IPR003593">
    <property type="entry name" value="AAA+_ATPase"/>
</dbReference>
<keyword evidence="4" id="KW-0410">Iron transport</keyword>
<dbReference type="InterPro" id="IPR003439">
    <property type="entry name" value="ABC_transporter-like_ATP-bd"/>
</dbReference>
<evidence type="ECO:0000256" key="1">
    <source>
        <dbReference type="ARBA" id="ARBA00004202"/>
    </source>
</evidence>
<dbReference type="EMBL" id="CP022347">
    <property type="protein sequence ID" value="ASQ30789.1"/>
    <property type="molecule type" value="Genomic_DNA"/>
</dbReference>
<dbReference type="Gene3D" id="3.40.50.300">
    <property type="entry name" value="P-loop containing nucleotide triphosphate hydrolases"/>
    <property type="match status" value="1"/>
</dbReference>